<proteinExistence type="predicted"/>
<dbReference type="GO" id="GO:0007155">
    <property type="term" value="P:cell adhesion"/>
    <property type="evidence" value="ECO:0007669"/>
    <property type="project" value="InterPro"/>
</dbReference>
<keyword evidence="5" id="KW-0325">Glycoprotein</keyword>
<keyword evidence="2" id="KW-0677">Repeat</keyword>
<dbReference type="InterPro" id="IPR035976">
    <property type="entry name" value="Sushi/SCR/CCP_sf"/>
</dbReference>
<feature type="domain" description="Sushi" evidence="7">
    <location>
        <begin position="83"/>
        <end position="142"/>
    </location>
</feature>
<reference evidence="8" key="1">
    <citation type="submission" date="2025-08" db="UniProtKB">
        <authorList>
            <consortium name="Ensembl"/>
        </authorList>
    </citation>
    <scope>IDENTIFICATION</scope>
</reference>
<dbReference type="PRINTS" id="PR00343">
    <property type="entry name" value="SELECTIN"/>
</dbReference>
<feature type="disulfide bond" evidence="6">
    <location>
        <begin position="47"/>
        <end position="74"/>
    </location>
</feature>
<feature type="domain" description="Sushi" evidence="7">
    <location>
        <begin position="11"/>
        <end position="76"/>
    </location>
</feature>
<dbReference type="SUPFAM" id="SSF57535">
    <property type="entry name" value="Complement control module/SCR domain"/>
    <property type="match status" value="3"/>
</dbReference>
<keyword evidence="9" id="KW-1185">Reference proteome</keyword>
<evidence type="ECO:0000256" key="6">
    <source>
        <dbReference type="PROSITE-ProRule" id="PRU00302"/>
    </source>
</evidence>
<dbReference type="Ensembl" id="ENSHCOT00000013542.1">
    <property type="protein sequence ID" value="ENSHCOP00000017532.1"/>
    <property type="gene ID" value="ENSHCOG00000001417.1"/>
</dbReference>
<keyword evidence="4 6" id="KW-1015">Disulfide bond</keyword>
<evidence type="ECO:0000256" key="1">
    <source>
        <dbReference type="ARBA" id="ARBA00022659"/>
    </source>
</evidence>
<evidence type="ECO:0000313" key="9">
    <source>
        <dbReference type="Proteomes" id="UP000264820"/>
    </source>
</evidence>
<keyword evidence="3" id="KW-0106">Calcium</keyword>
<sequence>MCTATQQVNKITCPAPEAPKNGHVNCTPSLLSSRSRFPHNSVCTFSCQEGYVLQGVVSMACTDSGNWTVAPPTCEVVQCDKTVQCPAPPNLHNGAVSYGDDPATRFSYEKNCSFRCKIGYRMKGMACTDSGNWTIAPPTCKGVKCSAPPPLPNGAVSCGDDPATRFSYENNCTFRCDIGYQMKGPESVTCTSAAQWSDMPRCECKRIK</sequence>
<evidence type="ECO:0000256" key="2">
    <source>
        <dbReference type="ARBA" id="ARBA00022737"/>
    </source>
</evidence>
<dbReference type="OMA" id="ATRFSYE"/>
<reference evidence="8" key="2">
    <citation type="submission" date="2025-09" db="UniProtKB">
        <authorList>
            <consortium name="Ensembl"/>
        </authorList>
    </citation>
    <scope>IDENTIFICATION</scope>
</reference>
<dbReference type="Proteomes" id="UP000264820">
    <property type="component" value="Unplaced"/>
</dbReference>
<dbReference type="CDD" id="cd00033">
    <property type="entry name" value="CCP"/>
    <property type="match status" value="3"/>
</dbReference>
<evidence type="ECO:0000259" key="7">
    <source>
        <dbReference type="PROSITE" id="PS50923"/>
    </source>
</evidence>
<evidence type="ECO:0000256" key="4">
    <source>
        <dbReference type="ARBA" id="ARBA00023157"/>
    </source>
</evidence>
<dbReference type="FunFam" id="2.10.70.10:FF:000001">
    <property type="entry name" value="Selectin P"/>
    <property type="match status" value="1"/>
</dbReference>
<keyword evidence="1 6" id="KW-0768">Sushi</keyword>
<dbReference type="InterPro" id="IPR000436">
    <property type="entry name" value="Sushi_SCR_CCP_dom"/>
</dbReference>
<dbReference type="Pfam" id="PF00084">
    <property type="entry name" value="Sushi"/>
    <property type="match status" value="3"/>
</dbReference>
<evidence type="ECO:0000256" key="5">
    <source>
        <dbReference type="ARBA" id="ARBA00023180"/>
    </source>
</evidence>
<dbReference type="SMART" id="SM00032">
    <property type="entry name" value="CCP"/>
    <property type="match status" value="3"/>
</dbReference>
<evidence type="ECO:0000313" key="8">
    <source>
        <dbReference type="Ensembl" id="ENSHCOP00000017532.1"/>
    </source>
</evidence>
<organism evidence="8 9">
    <name type="scientific">Hippocampus comes</name>
    <name type="common">Tiger tail seahorse</name>
    <dbReference type="NCBI Taxonomy" id="109280"/>
    <lineage>
        <taxon>Eukaryota</taxon>
        <taxon>Metazoa</taxon>
        <taxon>Chordata</taxon>
        <taxon>Craniata</taxon>
        <taxon>Vertebrata</taxon>
        <taxon>Euteleostomi</taxon>
        <taxon>Actinopterygii</taxon>
        <taxon>Neopterygii</taxon>
        <taxon>Teleostei</taxon>
        <taxon>Neoteleostei</taxon>
        <taxon>Acanthomorphata</taxon>
        <taxon>Syngnathiaria</taxon>
        <taxon>Syngnathiformes</taxon>
        <taxon>Syngnathoidei</taxon>
        <taxon>Syngnathidae</taxon>
        <taxon>Hippocampus</taxon>
    </lineage>
</organism>
<dbReference type="PANTHER" id="PTHR19325:SF493">
    <property type="entry name" value="E-SELECTIN"/>
    <property type="match status" value="1"/>
</dbReference>
<dbReference type="InterPro" id="IPR050350">
    <property type="entry name" value="Compl-Cell_Adhes-Reg"/>
</dbReference>
<comment type="caution">
    <text evidence="6">Lacks conserved residue(s) required for the propagation of feature annotation.</text>
</comment>
<dbReference type="GO" id="GO:0016020">
    <property type="term" value="C:membrane"/>
    <property type="evidence" value="ECO:0007669"/>
    <property type="project" value="InterPro"/>
</dbReference>
<dbReference type="PROSITE" id="PS50923">
    <property type="entry name" value="SUSHI"/>
    <property type="match status" value="3"/>
</dbReference>
<dbReference type="Gene3D" id="2.10.70.10">
    <property type="entry name" value="Complement Module, domain 1"/>
    <property type="match status" value="3"/>
</dbReference>
<name>A0A3Q2YV81_HIPCM</name>
<protein>
    <recommendedName>
        <fullName evidence="7">Sushi domain-containing protein</fullName>
    </recommendedName>
</protein>
<evidence type="ECO:0000256" key="3">
    <source>
        <dbReference type="ARBA" id="ARBA00022837"/>
    </source>
</evidence>
<accession>A0A3Q2YV81</accession>
<dbReference type="PANTHER" id="PTHR19325">
    <property type="entry name" value="COMPLEMENT COMPONENT-RELATED SUSHI DOMAIN-CONTAINING"/>
    <property type="match status" value="1"/>
</dbReference>
<dbReference type="InterPro" id="IPR002396">
    <property type="entry name" value="Selectin_superfamily"/>
</dbReference>
<dbReference type="GeneTree" id="ENSGT00940000164633"/>
<dbReference type="AlphaFoldDB" id="A0A3Q2YV81"/>
<feature type="domain" description="Sushi" evidence="7">
    <location>
        <begin position="143"/>
        <end position="204"/>
    </location>
</feature>